<dbReference type="CDD" id="cd00452">
    <property type="entry name" value="KDPG_aldolase"/>
    <property type="match status" value="1"/>
</dbReference>
<sequence>MNLSSLFRQTLSTHGLIAILRGLRPNEARGIGRALHGAGIRLIEVPLNSPDPLQSIRILRDSLPDDTLVGAGTVLQPEACAQIAEAGGQLVVMPHSDPAVIRAAKAQGLACAPGVATPTEAFAALAAGADVLKMFPAETLGPVGLKAWRAVLTPPVAIVPVGGVTPDSLGAYLAAGASGFGLGSALYRASDGAATVAQRATAFVQAWQQARAPA</sequence>
<comment type="subunit">
    <text evidence="3">Homotrimer.</text>
</comment>
<proteinExistence type="inferred from homology"/>
<dbReference type="PANTHER" id="PTHR30246:SF1">
    <property type="entry name" value="2-DEHYDRO-3-DEOXY-6-PHOSPHOGALACTONATE ALDOLASE-RELATED"/>
    <property type="match status" value="1"/>
</dbReference>
<dbReference type="PANTHER" id="PTHR30246">
    <property type="entry name" value="2-KETO-3-DEOXY-6-PHOSPHOGLUCONATE ALDOLASE"/>
    <property type="match status" value="1"/>
</dbReference>
<dbReference type="SUPFAM" id="SSF51569">
    <property type="entry name" value="Aldolase"/>
    <property type="match status" value="1"/>
</dbReference>
<comment type="caution">
    <text evidence="6">The sequence shown here is derived from an EMBL/GenBank/DDBJ whole genome shotgun (WGS) entry which is preliminary data.</text>
</comment>
<gene>
    <name evidence="6" type="ORF">ACFOPI_07160</name>
</gene>
<keyword evidence="5" id="KW-0119">Carbohydrate metabolism</keyword>
<keyword evidence="7" id="KW-1185">Reference proteome</keyword>
<dbReference type="EC" id="4.1.2.21" evidence="6"/>
<evidence type="ECO:0000313" key="6">
    <source>
        <dbReference type="EMBL" id="MFC3683368.1"/>
    </source>
</evidence>
<comment type="similarity">
    <text evidence="2">Belongs to the KHG/KDPG aldolase family.</text>
</comment>
<evidence type="ECO:0000256" key="3">
    <source>
        <dbReference type="ARBA" id="ARBA00011233"/>
    </source>
</evidence>
<evidence type="ECO:0000256" key="4">
    <source>
        <dbReference type="ARBA" id="ARBA00023239"/>
    </source>
</evidence>
<dbReference type="NCBIfam" id="NF006600">
    <property type="entry name" value="PRK09140.1"/>
    <property type="match status" value="1"/>
</dbReference>
<keyword evidence="4 6" id="KW-0456">Lyase</keyword>
<name>A0ABV7W508_9BURK</name>
<dbReference type="InterPro" id="IPR013785">
    <property type="entry name" value="Aldolase_TIM"/>
</dbReference>
<evidence type="ECO:0000313" key="7">
    <source>
        <dbReference type="Proteomes" id="UP001595729"/>
    </source>
</evidence>
<evidence type="ECO:0000256" key="2">
    <source>
        <dbReference type="ARBA" id="ARBA00006906"/>
    </source>
</evidence>
<dbReference type="Gene3D" id="3.20.20.70">
    <property type="entry name" value="Aldolase class I"/>
    <property type="match status" value="1"/>
</dbReference>
<dbReference type="InterPro" id="IPR000887">
    <property type="entry name" value="Aldlse_KDPG_KHG"/>
</dbReference>
<comment type="pathway">
    <text evidence="1">Carbohydrate acid metabolism.</text>
</comment>
<dbReference type="GO" id="GO:0008674">
    <property type="term" value="F:2-dehydro-3-deoxy-6-phosphogalactonate aldolase activity"/>
    <property type="evidence" value="ECO:0007669"/>
    <property type="project" value="UniProtKB-EC"/>
</dbReference>
<dbReference type="Pfam" id="PF01081">
    <property type="entry name" value="Aldolase"/>
    <property type="match status" value="1"/>
</dbReference>
<organism evidence="6 7">
    <name type="scientific">Hydrogenophaga luteola</name>
    <dbReference type="NCBI Taxonomy" id="1591122"/>
    <lineage>
        <taxon>Bacteria</taxon>
        <taxon>Pseudomonadati</taxon>
        <taxon>Pseudomonadota</taxon>
        <taxon>Betaproteobacteria</taxon>
        <taxon>Burkholderiales</taxon>
        <taxon>Comamonadaceae</taxon>
        <taxon>Hydrogenophaga</taxon>
    </lineage>
</organism>
<accession>A0ABV7W508</accession>
<evidence type="ECO:0000256" key="1">
    <source>
        <dbReference type="ARBA" id="ARBA00004761"/>
    </source>
</evidence>
<dbReference type="EMBL" id="JBHRXX010000002">
    <property type="protein sequence ID" value="MFC3683368.1"/>
    <property type="molecule type" value="Genomic_DNA"/>
</dbReference>
<protein>
    <submittedName>
        <fullName evidence="6">2-dehydro-3-deoxy-6-phosphogalactonate aldolase</fullName>
        <ecNumber evidence="6">4.1.2.21</ecNumber>
    </submittedName>
</protein>
<dbReference type="Proteomes" id="UP001595729">
    <property type="component" value="Unassembled WGS sequence"/>
</dbReference>
<evidence type="ECO:0000256" key="5">
    <source>
        <dbReference type="ARBA" id="ARBA00023277"/>
    </source>
</evidence>
<dbReference type="RefSeq" id="WP_382172459.1">
    <property type="nucleotide sequence ID" value="NZ_JBHRXX010000002.1"/>
</dbReference>
<reference evidence="7" key="1">
    <citation type="journal article" date="2019" name="Int. J. Syst. Evol. Microbiol.">
        <title>The Global Catalogue of Microorganisms (GCM) 10K type strain sequencing project: providing services to taxonomists for standard genome sequencing and annotation.</title>
        <authorList>
            <consortium name="The Broad Institute Genomics Platform"/>
            <consortium name="The Broad Institute Genome Sequencing Center for Infectious Disease"/>
            <person name="Wu L."/>
            <person name="Ma J."/>
        </authorList>
    </citation>
    <scope>NUCLEOTIDE SEQUENCE [LARGE SCALE GENOMIC DNA]</scope>
    <source>
        <strain evidence="7">KCTC 42501</strain>
    </source>
</reference>